<evidence type="ECO:0008006" key="3">
    <source>
        <dbReference type="Google" id="ProtNLM"/>
    </source>
</evidence>
<dbReference type="Pfam" id="PF08680">
    <property type="entry name" value="DUF1779"/>
    <property type="match status" value="1"/>
</dbReference>
<dbReference type="AlphaFoldDB" id="A0AA88ZVJ9"/>
<reference evidence="1 2" key="1">
    <citation type="submission" date="2014-01" db="EMBL/GenBank/DDBJ databases">
        <title>Plasmidome dynamics in the species complex Clostridium novyi sensu lato converts strains of independent lineages into distinctly different pathogens.</title>
        <authorList>
            <person name="Skarin H."/>
            <person name="Segerman B."/>
        </authorList>
    </citation>
    <scope>NUCLEOTIDE SEQUENCE [LARGE SCALE GENOMIC DNA]</scope>
    <source>
        <strain evidence="1 2">4570</strain>
    </source>
</reference>
<protein>
    <recommendedName>
        <fullName evidence="3">TATA-box binding</fullName>
    </recommendedName>
</protein>
<comment type="caution">
    <text evidence="1">The sequence shown here is derived from an EMBL/GenBank/DDBJ whole genome shotgun (WGS) entry which is preliminary data.</text>
</comment>
<dbReference type="InterPro" id="IPR036209">
    <property type="entry name" value="YwmB-like_sf"/>
</dbReference>
<sequence length="233" mass="26777">MDNKIRNIVVFFISAIAILLNYKISYAYKNVNFFDEIIETTRSNVEEYGVETHFTTKINGQELISYFNNEIINNYNGHTSICKNNENCDIKFSYGNSTKGLISIENLSSNPLVKIRITEKEKYNNLEQINKWVKNIENKISEEENINYQYLKAKLPKCNLSKVNEGLIALLKSNGAKNIDSIEINNGFTTCAYTRQYKPKKINGKLMDFNYALSNYSSGEYVTIGTPEIITTY</sequence>
<dbReference type="Gene3D" id="3.30.360.40">
    <property type="entry name" value="YwmB-like"/>
    <property type="match status" value="1"/>
</dbReference>
<name>A0AA88ZVJ9_CLONO</name>
<dbReference type="EMBL" id="JDRX01000007">
    <property type="protein sequence ID" value="KGN02531.1"/>
    <property type="molecule type" value="Genomic_DNA"/>
</dbReference>
<dbReference type="RefSeq" id="WP_039249355.1">
    <property type="nucleotide sequence ID" value="NZ_JDRX01000007.1"/>
</dbReference>
<dbReference type="SUPFAM" id="SSF143842">
    <property type="entry name" value="YwmB-like"/>
    <property type="match status" value="1"/>
</dbReference>
<accession>A0AA88ZVJ9</accession>
<dbReference type="Proteomes" id="UP000030016">
    <property type="component" value="Unassembled WGS sequence"/>
</dbReference>
<gene>
    <name evidence="1" type="ORF">Z969_04495</name>
</gene>
<evidence type="ECO:0000313" key="1">
    <source>
        <dbReference type="EMBL" id="KGN02531.1"/>
    </source>
</evidence>
<dbReference type="InterPro" id="IPR014794">
    <property type="entry name" value="DUF1779"/>
</dbReference>
<organism evidence="1 2">
    <name type="scientific">Clostridium novyi A str. 4570</name>
    <dbReference type="NCBI Taxonomy" id="1444290"/>
    <lineage>
        <taxon>Bacteria</taxon>
        <taxon>Bacillati</taxon>
        <taxon>Bacillota</taxon>
        <taxon>Clostridia</taxon>
        <taxon>Eubacteriales</taxon>
        <taxon>Clostridiaceae</taxon>
        <taxon>Clostridium</taxon>
    </lineage>
</organism>
<proteinExistence type="predicted"/>
<evidence type="ECO:0000313" key="2">
    <source>
        <dbReference type="Proteomes" id="UP000030016"/>
    </source>
</evidence>